<protein>
    <submittedName>
        <fullName evidence="1">Uncharacterized protein</fullName>
    </submittedName>
</protein>
<gene>
    <name evidence="1" type="ORF">SAMN04488103_101453</name>
</gene>
<sequence>MSFVTRLMSRLRKTPGTSAEEELFDLHLRKMNSRYRAGCRATPFKNSRSHQAV</sequence>
<reference evidence="1 2" key="1">
    <citation type="submission" date="2016-10" db="EMBL/GenBank/DDBJ databases">
        <authorList>
            <person name="de Groot N.N."/>
        </authorList>
    </citation>
    <scope>NUCLEOTIDE SEQUENCE [LARGE SCALE GENOMIC DNA]</scope>
    <source>
        <strain evidence="1 2">DSM 3857</strain>
    </source>
</reference>
<keyword evidence="2" id="KW-1185">Reference proteome</keyword>
<evidence type="ECO:0000313" key="1">
    <source>
        <dbReference type="EMBL" id="SEM55210.1"/>
    </source>
</evidence>
<proteinExistence type="predicted"/>
<dbReference type="RefSeq" id="WP_175481998.1">
    <property type="nucleotide sequence ID" value="NZ_FOCE01000001.1"/>
</dbReference>
<accession>A0A1H7Z9X4</accession>
<dbReference type="AlphaFoldDB" id="A0A1H7Z9X4"/>
<organism evidence="1 2">
    <name type="scientific">Gemmobacter aquatilis</name>
    <dbReference type="NCBI Taxonomy" id="933059"/>
    <lineage>
        <taxon>Bacteria</taxon>
        <taxon>Pseudomonadati</taxon>
        <taxon>Pseudomonadota</taxon>
        <taxon>Alphaproteobacteria</taxon>
        <taxon>Rhodobacterales</taxon>
        <taxon>Paracoccaceae</taxon>
        <taxon>Gemmobacter</taxon>
    </lineage>
</organism>
<dbReference type="Proteomes" id="UP000198761">
    <property type="component" value="Unassembled WGS sequence"/>
</dbReference>
<name>A0A1H7Z9X4_9RHOB</name>
<evidence type="ECO:0000313" key="2">
    <source>
        <dbReference type="Proteomes" id="UP000198761"/>
    </source>
</evidence>
<dbReference type="EMBL" id="FOCE01000001">
    <property type="protein sequence ID" value="SEM55210.1"/>
    <property type="molecule type" value="Genomic_DNA"/>
</dbReference>